<keyword evidence="8" id="KW-1185">Reference proteome</keyword>
<accession>A0ABX2ET43</accession>
<dbReference type="PANTHER" id="PTHR43399:SF4">
    <property type="entry name" value="CELL WALL-ASSOCIATED PROTEASE"/>
    <property type="match status" value="1"/>
</dbReference>
<dbReference type="RefSeq" id="WP_173133467.1">
    <property type="nucleotide sequence ID" value="NZ_JABRWJ010000013.1"/>
</dbReference>
<organism evidence="7 8">
    <name type="scientific">Pseudaquabacterium terrae</name>
    <dbReference type="NCBI Taxonomy" id="2732868"/>
    <lineage>
        <taxon>Bacteria</taxon>
        <taxon>Pseudomonadati</taxon>
        <taxon>Pseudomonadota</taxon>
        <taxon>Betaproteobacteria</taxon>
        <taxon>Burkholderiales</taxon>
        <taxon>Sphaerotilaceae</taxon>
        <taxon>Pseudaquabacterium</taxon>
    </lineage>
</organism>
<dbReference type="Proteomes" id="UP000737171">
    <property type="component" value="Unassembled WGS sequence"/>
</dbReference>
<comment type="similarity">
    <text evidence="1 5">Belongs to the peptidase S8 family.</text>
</comment>
<dbReference type="EMBL" id="JABRWJ010000013">
    <property type="protein sequence ID" value="NRF71714.1"/>
    <property type="molecule type" value="Genomic_DNA"/>
</dbReference>
<gene>
    <name evidence="7" type="ORF">HLB44_32475</name>
</gene>
<feature type="active site" description="Charge relay system" evidence="5">
    <location>
        <position position="278"/>
    </location>
</feature>
<dbReference type="InterPro" id="IPR023828">
    <property type="entry name" value="Peptidase_S8_Ser-AS"/>
</dbReference>
<dbReference type="InterPro" id="IPR000209">
    <property type="entry name" value="Peptidase_S8/S53_dom"/>
</dbReference>
<keyword evidence="4 5" id="KW-0720">Serine protease</keyword>
<evidence type="ECO:0000256" key="2">
    <source>
        <dbReference type="ARBA" id="ARBA00022670"/>
    </source>
</evidence>
<evidence type="ECO:0000313" key="7">
    <source>
        <dbReference type="EMBL" id="NRF71714.1"/>
    </source>
</evidence>
<dbReference type="PROSITE" id="PS51892">
    <property type="entry name" value="SUBTILASE"/>
    <property type="match status" value="1"/>
</dbReference>
<protein>
    <submittedName>
        <fullName evidence="7">S8 family serine peptidase</fullName>
    </submittedName>
</protein>
<sequence length="884" mass="94544">MTRFPSVLNHPAHGRMTLDTGRLLLAFGKAQADLDVLRKKLAAVALTLEESRENKPEPRPLQAVNHTDRRFWVRVLDGALDDERLARIEKALGKELAWIGPVYRLPRFGGDERSALLCPVPDVLLAKLRTGRGEDGPQRINAMVRAAGAAAVSEDSEKSRYLGPWHYLRITDPKAANVYQLRDKLIEQKAVNVQDLRFESMPLLRPAALVPDDPLYTQQWNMTQVGAPAAWDLSTGSSSVVVCVLDEGCDLAHPDLVYSEPGINLGTMSGDGSPTGPHGTACAGVVAAVFGNTAGVAGLAGNCQVMPLAFDAWTDVEVAAGINYAADNGARVISMSFGWNAWDPAIIDPAIQHAHDLDVVMCVATHNQDGLGITYPATNSLVMACGASDQVDNRKTSTSPDGEFWWGSNFGPEMSVVAPGVLIPTTDQLGAAGYDATADYIPNFNGTSSATPLVAGLAALLRSVYPALTSPQVRDAIERSAEKVGAVAYADTAGYPNGTWNQEMGYGRINAYRAMDLADVIVRDQPSDSGDEPGPGGNFWDFSDVVVRINDDDVFVPSDPSQSKHLELGQTNYLYVRVRNNGPREARNVVVSARLTPFVGTQFVYPHDWAAVDATHLSPTPMSASFPALAAGAEVIAKFSISAAQVQTLWDEGWHPCCVASVTADNDYAFGTAPFTANPIVTQRNNLAQRNLSVINVLADAPGARATFPFLAGHALNAEETMQLVMDRSRLPKNAIVRVALDEGNLHFPKVDLSPVPVKPDNGSCSGMVFLERTRVKTRLGCCEGVLTIEKGSSFDCAPRARVGKVKVQGGQVVLVGDQRYVEARDMQTVITVEKAAGQVVPMSVQVSLPTGLRAGERTMVSVAQRNAAGQVVGGASALFVAAE</sequence>
<dbReference type="InterPro" id="IPR015500">
    <property type="entry name" value="Peptidase_S8_subtilisin-rel"/>
</dbReference>
<dbReference type="Pfam" id="PF00082">
    <property type="entry name" value="Peptidase_S8"/>
    <property type="match status" value="1"/>
</dbReference>
<proteinExistence type="inferred from homology"/>
<dbReference type="PANTHER" id="PTHR43399">
    <property type="entry name" value="SUBTILISIN-RELATED"/>
    <property type="match status" value="1"/>
</dbReference>
<dbReference type="InterPro" id="IPR051048">
    <property type="entry name" value="Peptidase_S8/S53_subtilisin"/>
</dbReference>
<dbReference type="SUPFAM" id="SSF52743">
    <property type="entry name" value="Subtilisin-like"/>
    <property type="match status" value="1"/>
</dbReference>
<dbReference type="PROSITE" id="PS00138">
    <property type="entry name" value="SUBTILASE_SER"/>
    <property type="match status" value="1"/>
</dbReference>
<dbReference type="InterPro" id="IPR022398">
    <property type="entry name" value="Peptidase_S8_His-AS"/>
</dbReference>
<evidence type="ECO:0000256" key="1">
    <source>
        <dbReference type="ARBA" id="ARBA00011073"/>
    </source>
</evidence>
<dbReference type="InterPro" id="IPR036852">
    <property type="entry name" value="Peptidase_S8/S53_dom_sf"/>
</dbReference>
<evidence type="ECO:0000256" key="5">
    <source>
        <dbReference type="PROSITE-ProRule" id="PRU01240"/>
    </source>
</evidence>
<evidence type="ECO:0000256" key="3">
    <source>
        <dbReference type="ARBA" id="ARBA00022801"/>
    </source>
</evidence>
<feature type="domain" description="Peptidase S8/S53" evidence="6">
    <location>
        <begin position="238"/>
        <end position="507"/>
    </location>
</feature>
<dbReference type="Gene3D" id="3.40.50.200">
    <property type="entry name" value="Peptidase S8/S53 domain"/>
    <property type="match status" value="1"/>
</dbReference>
<feature type="active site" description="Charge relay system" evidence="5">
    <location>
        <position position="448"/>
    </location>
</feature>
<evidence type="ECO:0000259" key="6">
    <source>
        <dbReference type="Pfam" id="PF00082"/>
    </source>
</evidence>
<keyword evidence="2 5" id="KW-0645">Protease</keyword>
<evidence type="ECO:0000256" key="4">
    <source>
        <dbReference type="ARBA" id="ARBA00022825"/>
    </source>
</evidence>
<name>A0ABX2ET43_9BURK</name>
<keyword evidence="3 5" id="KW-0378">Hydrolase</keyword>
<feature type="active site" description="Charge relay system" evidence="5">
    <location>
        <position position="246"/>
    </location>
</feature>
<evidence type="ECO:0000313" key="8">
    <source>
        <dbReference type="Proteomes" id="UP000737171"/>
    </source>
</evidence>
<comment type="caution">
    <text evidence="7">The sequence shown here is derived from an EMBL/GenBank/DDBJ whole genome shotgun (WGS) entry which is preliminary data.</text>
</comment>
<reference evidence="7 8" key="1">
    <citation type="submission" date="2020-05" db="EMBL/GenBank/DDBJ databases">
        <title>Aquincola sp. isolate from soil.</title>
        <authorList>
            <person name="Han J."/>
            <person name="Kim D.-U."/>
        </authorList>
    </citation>
    <scope>NUCLEOTIDE SEQUENCE [LARGE SCALE GENOMIC DNA]</scope>
    <source>
        <strain evidence="7 8">S2</strain>
    </source>
</reference>
<dbReference type="PRINTS" id="PR00723">
    <property type="entry name" value="SUBTILISIN"/>
</dbReference>
<dbReference type="PROSITE" id="PS00137">
    <property type="entry name" value="SUBTILASE_HIS"/>
    <property type="match status" value="1"/>
</dbReference>